<proteinExistence type="predicted"/>
<evidence type="ECO:0000313" key="4">
    <source>
        <dbReference type="EMBL" id="EMA34482.1"/>
    </source>
</evidence>
<evidence type="ECO:0000256" key="2">
    <source>
        <dbReference type="SAM" id="Phobius"/>
    </source>
</evidence>
<keyword evidence="5" id="KW-1185">Reference proteome</keyword>
<gene>
    <name evidence="4" type="ORF">C445_08147</name>
    <name evidence="3" type="ORF">CHINAEXTREME_04880</name>
</gene>
<dbReference type="Proteomes" id="UP000011555">
    <property type="component" value="Unassembled WGS sequence"/>
</dbReference>
<accession>M0LLN6</accession>
<dbReference type="PATRIC" id="fig|358396.7.peg.1646"/>
<reference evidence="3 6" key="1">
    <citation type="journal article" date="2011" name="J. Bacteriol.">
        <title>Genome sequence of Halobiforma lacisalsi AJ5, an extremely halophilic archaeon which harbors a bop gene.</title>
        <authorList>
            <person name="Jiang X."/>
            <person name="Wang S."/>
            <person name="Cheng H."/>
            <person name="Huo Y."/>
            <person name="Zhang X."/>
            <person name="Zhu X."/>
            <person name="Han X."/>
            <person name="Ni P."/>
            <person name="Wu M."/>
        </authorList>
    </citation>
    <scope>NUCLEOTIDE SEQUENCE [LARGE SCALE GENOMIC DNA]</scope>
    <source>
        <strain evidence="3 6">AJ5</strain>
    </source>
</reference>
<evidence type="ECO:0000256" key="1">
    <source>
        <dbReference type="SAM" id="MobiDB-lite"/>
    </source>
</evidence>
<feature type="transmembrane region" description="Helical" evidence="2">
    <location>
        <begin position="132"/>
        <end position="153"/>
    </location>
</feature>
<reference evidence="4 5" key="2">
    <citation type="journal article" date="2014" name="PLoS Genet.">
        <title>Phylogenetically driven sequencing of extremely halophilic archaea reveals strategies for static and dynamic osmo-response.</title>
        <authorList>
            <person name="Becker E.A."/>
            <person name="Seitzer P.M."/>
            <person name="Tritt A."/>
            <person name="Larsen D."/>
            <person name="Krusor M."/>
            <person name="Yao A.I."/>
            <person name="Wu D."/>
            <person name="Madern D."/>
            <person name="Eisen J.A."/>
            <person name="Darling A.E."/>
            <person name="Facciotti M.T."/>
        </authorList>
    </citation>
    <scope>NUCLEOTIDE SEQUENCE [LARGE SCALE GENOMIC DNA]</scope>
    <source>
        <strain evidence="4 5">AJ5</strain>
    </source>
</reference>
<keyword evidence="2" id="KW-0812">Transmembrane</keyword>
<dbReference type="KEGG" id="hlc:CHINAEXTREME04880"/>
<protein>
    <submittedName>
        <fullName evidence="4">Uncharacterized protein</fullName>
    </submittedName>
</protein>
<evidence type="ECO:0000313" key="5">
    <source>
        <dbReference type="Proteomes" id="UP000011555"/>
    </source>
</evidence>
<organism evidence="4 5">
    <name type="scientific">Natronobacterium lacisalsi AJ5</name>
    <dbReference type="NCBI Taxonomy" id="358396"/>
    <lineage>
        <taxon>Archaea</taxon>
        <taxon>Methanobacteriati</taxon>
        <taxon>Methanobacteriota</taxon>
        <taxon>Stenosarchaea group</taxon>
        <taxon>Halobacteria</taxon>
        <taxon>Halobacteriales</taxon>
        <taxon>Natrialbaceae</taxon>
        <taxon>Natronobacterium</taxon>
    </lineage>
</organism>
<dbReference type="RefSeq" id="WP_007141354.1">
    <property type="nucleotide sequence ID" value="NZ_AOLZ01000032.1"/>
</dbReference>
<sequence length="178" mass="19455">MRLTPSWLRSSSDTSRGECRDDETSTEPEVAIYHDPKGKFSSEARDAGEFVPDSDEELLAVLEGMQMPATVDEVTDRLVEPAQPPIDTWAAVHERLHRTRLPALDASGDIEFDDAQGIVDRSRSRAAGRNPFSPAVFGTLSIVVLFVAIALVWASLLTAMTVMLVTTTFVAWLVPGLV</sequence>
<evidence type="ECO:0000313" key="3">
    <source>
        <dbReference type="EMBL" id="APW97143.1"/>
    </source>
</evidence>
<dbReference type="AlphaFoldDB" id="M0LLN6"/>
<dbReference type="EMBL" id="AOLZ01000032">
    <property type="protein sequence ID" value="EMA34482.1"/>
    <property type="molecule type" value="Genomic_DNA"/>
</dbReference>
<dbReference type="eggNOG" id="arCOG03828">
    <property type="taxonomic scope" value="Archaea"/>
</dbReference>
<feature type="region of interest" description="Disordered" evidence="1">
    <location>
        <begin position="1"/>
        <end position="28"/>
    </location>
</feature>
<reference evidence="3" key="3">
    <citation type="submission" date="2017-01" db="EMBL/GenBank/DDBJ databases">
        <authorList>
            <person name="Mah S.A."/>
            <person name="Swanson W.J."/>
            <person name="Moy G.W."/>
            <person name="Vacquier V.D."/>
        </authorList>
    </citation>
    <scope>NUCLEOTIDE SEQUENCE</scope>
    <source>
        <strain evidence="3">AJ5</strain>
    </source>
</reference>
<keyword evidence="2" id="KW-0472">Membrane</keyword>
<feature type="transmembrane region" description="Helical" evidence="2">
    <location>
        <begin position="159"/>
        <end position="177"/>
    </location>
</feature>
<dbReference type="GeneID" id="30920434"/>
<keyword evidence="2" id="KW-1133">Transmembrane helix</keyword>
<evidence type="ECO:0000313" key="6">
    <source>
        <dbReference type="Proteomes" id="UP000186547"/>
    </source>
</evidence>
<dbReference type="Proteomes" id="UP000186547">
    <property type="component" value="Chromosome"/>
</dbReference>
<dbReference type="EMBL" id="CP019285">
    <property type="protein sequence ID" value="APW97143.1"/>
    <property type="molecule type" value="Genomic_DNA"/>
</dbReference>
<name>M0LLN6_NATLA</name>